<evidence type="ECO:0000313" key="4">
    <source>
        <dbReference type="Proteomes" id="UP000324632"/>
    </source>
</evidence>
<dbReference type="InterPro" id="IPR032071">
    <property type="entry name" value="DUF4806"/>
</dbReference>
<dbReference type="Pfam" id="PF16064">
    <property type="entry name" value="DUF4806"/>
    <property type="match status" value="1"/>
</dbReference>
<dbReference type="PANTHER" id="PTHR34153:SF2">
    <property type="entry name" value="SI:CH211-262H13.3-RELATED"/>
    <property type="match status" value="1"/>
</dbReference>
<dbReference type="PANTHER" id="PTHR34153">
    <property type="entry name" value="SI:CH211-262H13.3-RELATED-RELATED"/>
    <property type="match status" value="1"/>
</dbReference>
<dbReference type="AlphaFoldDB" id="A0A5A9PGI2"/>
<evidence type="ECO:0000259" key="2">
    <source>
        <dbReference type="Pfam" id="PF16064"/>
    </source>
</evidence>
<comment type="caution">
    <text evidence="3">The sequence shown here is derived from an EMBL/GenBank/DDBJ whole genome shotgun (WGS) entry which is preliminary data.</text>
</comment>
<accession>A0A5A9PGI2</accession>
<gene>
    <name evidence="3" type="ORF">E1301_Tti020125</name>
</gene>
<feature type="compositionally biased region" description="Basic and acidic residues" evidence="1">
    <location>
        <begin position="45"/>
        <end position="69"/>
    </location>
</feature>
<evidence type="ECO:0000313" key="3">
    <source>
        <dbReference type="EMBL" id="KAA0721484.1"/>
    </source>
</evidence>
<organism evidence="3 4">
    <name type="scientific">Triplophysa tibetana</name>
    <dbReference type="NCBI Taxonomy" id="1572043"/>
    <lineage>
        <taxon>Eukaryota</taxon>
        <taxon>Metazoa</taxon>
        <taxon>Chordata</taxon>
        <taxon>Craniata</taxon>
        <taxon>Vertebrata</taxon>
        <taxon>Euteleostomi</taxon>
        <taxon>Actinopterygii</taxon>
        <taxon>Neopterygii</taxon>
        <taxon>Teleostei</taxon>
        <taxon>Ostariophysi</taxon>
        <taxon>Cypriniformes</taxon>
        <taxon>Nemacheilidae</taxon>
        <taxon>Triplophysa</taxon>
    </lineage>
</organism>
<sequence length="246" mass="27541">MSYLKRWRKIRSEAAAIALDCSSEDDIPENVDNPNQSEVNGGENRAAEENSSSHDSDELAHLQTEEPIPKKQTRPPVDQQSSSSKQHGKHYPYPMPEAKFQRKIMEMLVEIREYVRKLKQSSGVAEMHTDSRIPPQASTVGELNVLDKSLNCLEEKQRLVNSLSCIGGMHLKDNVKRVMEKLMTNEVMGSFNMKGVKGKLAFTKLHLYAIVTAQQQSQQDETAQVELESPVTMLTRSTAEPAMAGS</sequence>
<keyword evidence="4" id="KW-1185">Reference proteome</keyword>
<dbReference type="EMBL" id="SOYY01000005">
    <property type="protein sequence ID" value="KAA0721484.1"/>
    <property type="molecule type" value="Genomic_DNA"/>
</dbReference>
<proteinExistence type="predicted"/>
<name>A0A5A9PGI2_9TELE</name>
<evidence type="ECO:0000256" key="1">
    <source>
        <dbReference type="SAM" id="MobiDB-lite"/>
    </source>
</evidence>
<protein>
    <recommendedName>
        <fullName evidence="2">DUF4806 domain-containing protein</fullName>
    </recommendedName>
</protein>
<dbReference type="Proteomes" id="UP000324632">
    <property type="component" value="Chromosome 5"/>
</dbReference>
<feature type="domain" description="DUF4806" evidence="2">
    <location>
        <begin position="138"/>
        <end position="205"/>
    </location>
</feature>
<reference evidence="3 4" key="1">
    <citation type="journal article" date="2019" name="Mol. Ecol. Resour.">
        <title>Chromosome-level genome assembly of Triplophysa tibetana, a fish adapted to the harsh high-altitude environment of the Tibetan Plateau.</title>
        <authorList>
            <person name="Yang X."/>
            <person name="Liu H."/>
            <person name="Ma Z."/>
            <person name="Zou Y."/>
            <person name="Zou M."/>
            <person name="Mao Y."/>
            <person name="Li X."/>
            <person name="Wang H."/>
            <person name="Chen T."/>
            <person name="Wang W."/>
            <person name="Yang R."/>
        </authorList>
    </citation>
    <scope>NUCLEOTIDE SEQUENCE [LARGE SCALE GENOMIC DNA]</scope>
    <source>
        <strain evidence="3">TTIB1903HZAU</strain>
        <tissue evidence="3">Muscle</tissue>
    </source>
</reference>
<feature type="region of interest" description="Disordered" evidence="1">
    <location>
        <begin position="21"/>
        <end position="96"/>
    </location>
</feature>